<dbReference type="EMBL" id="BLLB01000002">
    <property type="protein sequence ID" value="GFH02811.1"/>
    <property type="molecule type" value="Genomic_DNA"/>
</dbReference>
<dbReference type="AlphaFoldDB" id="A0A7I9ZP27"/>
<keyword evidence="1" id="KW-0378">Hydrolase</keyword>
<evidence type="ECO:0000313" key="4">
    <source>
        <dbReference type="Proteomes" id="UP000465304"/>
    </source>
</evidence>
<keyword evidence="4" id="KW-1185">Reference proteome</keyword>
<dbReference type="PANTHER" id="PTHR48081">
    <property type="entry name" value="AB HYDROLASE SUPERFAMILY PROTEIN C4A8.06C"/>
    <property type="match status" value="1"/>
</dbReference>
<sequence length="357" mass="37523">MTGTSNRREFLRGGLIALAGLGAVACADRLPARSAGREPQFTEYYRVFTDVEYATPVGRAHLLDVYVPLEAASAVPVVIFQMGSAFENDDVKGTAVPDDADGIADTRARGMIDAPQLAVEWAPQGYAVVGLNVRSSSQANFPAQVHDVKAAIRFLRAHAAEFGLDPDRFATMGNSSGGWVATMAALTSGVAELEGDLGYPEQSSAVSAVIDLFGPTDFLQMDAHRTPDGQVHDAADSPESVLMGFPIQSDPLAVEKANPATYVRVDSPPAFITHGAADPLVPANQSEILFEAYAGAGATATLVQLPGVGHTDAHLFDRDYSPGRVVQHTTGGITTSGTEPAPTFDALRDFLATHLGS</sequence>
<proteinExistence type="predicted"/>
<evidence type="ECO:0000259" key="2">
    <source>
        <dbReference type="Pfam" id="PF20434"/>
    </source>
</evidence>
<dbReference type="PROSITE" id="PS51257">
    <property type="entry name" value="PROKAR_LIPOPROTEIN"/>
    <property type="match status" value="1"/>
</dbReference>
<dbReference type="InterPro" id="IPR006311">
    <property type="entry name" value="TAT_signal"/>
</dbReference>
<dbReference type="Pfam" id="PF20434">
    <property type="entry name" value="BD-FAE"/>
    <property type="match status" value="1"/>
</dbReference>
<dbReference type="Gene3D" id="3.40.50.1820">
    <property type="entry name" value="alpha/beta hydrolase"/>
    <property type="match status" value="1"/>
</dbReference>
<evidence type="ECO:0000313" key="3">
    <source>
        <dbReference type="EMBL" id="GFH02811.1"/>
    </source>
</evidence>
<dbReference type="PROSITE" id="PS51318">
    <property type="entry name" value="TAT"/>
    <property type="match status" value="1"/>
</dbReference>
<feature type="domain" description="BD-FAE-like" evidence="2">
    <location>
        <begin position="63"/>
        <end position="291"/>
    </location>
</feature>
<reference evidence="3 4" key="1">
    <citation type="journal article" date="2019" name="Emerg. Microbes Infect.">
        <title>Comprehensive subspecies identification of 175 nontuberculous mycobacteria species based on 7547 genomic profiles.</title>
        <authorList>
            <person name="Matsumoto Y."/>
            <person name="Kinjo T."/>
            <person name="Motooka D."/>
            <person name="Nabeya D."/>
            <person name="Jung N."/>
            <person name="Uechi K."/>
            <person name="Horii T."/>
            <person name="Iida T."/>
            <person name="Fujita J."/>
            <person name="Nakamura S."/>
        </authorList>
    </citation>
    <scope>NUCLEOTIDE SEQUENCE [LARGE SCALE GENOMIC DNA]</scope>
    <source>
        <strain evidence="3 4">JCM 30996</strain>
    </source>
</reference>
<accession>A0A7I9ZP27</accession>
<dbReference type="InterPro" id="IPR049492">
    <property type="entry name" value="BD-FAE-like_dom"/>
</dbReference>
<dbReference type="GO" id="GO:0016787">
    <property type="term" value="F:hydrolase activity"/>
    <property type="evidence" value="ECO:0007669"/>
    <property type="project" value="UniProtKB-KW"/>
</dbReference>
<dbReference type="SUPFAM" id="SSF53474">
    <property type="entry name" value="alpha/beta-Hydrolases"/>
    <property type="match status" value="1"/>
</dbReference>
<protein>
    <recommendedName>
        <fullName evidence="2">BD-FAE-like domain-containing protein</fullName>
    </recommendedName>
</protein>
<dbReference type="PANTHER" id="PTHR48081:SF13">
    <property type="entry name" value="ALPHA_BETA HYDROLASE"/>
    <property type="match status" value="1"/>
</dbReference>
<dbReference type="InterPro" id="IPR029058">
    <property type="entry name" value="AB_hydrolase_fold"/>
</dbReference>
<gene>
    <name evidence="3" type="ORF">MHIP_32940</name>
</gene>
<comment type="caution">
    <text evidence="3">The sequence shown here is derived from an EMBL/GenBank/DDBJ whole genome shotgun (WGS) entry which is preliminary data.</text>
</comment>
<organism evidence="3 4">
    <name type="scientific">Mycolicibacterium hippocampi</name>
    <dbReference type="NCBI Taxonomy" id="659824"/>
    <lineage>
        <taxon>Bacteria</taxon>
        <taxon>Bacillati</taxon>
        <taxon>Actinomycetota</taxon>
        <taxon>Actinomycetes</taxon>
        <taxon>Mycobacteriales</taxon>
        <taxon>Mycobacteriaceae</taxon>
        <taxon>Mycolicibacterium</taxon>
    </lineage>
</organism>
<dbReference type="Proteomes" id="UP000465304">
    <property type="component" value="Unassembled WGS sequence"/>
</dbReference>
<dbReference type="InterPro" id="IPR050300">
    <property type="entry name" value="GDXG_lipolytic_enzyme"/>
</dbReference>
<name>A0A7I9ZP27_9MYCO</name>
<dbReference type="RefSeq" id="WP_163890053.1">
    <property type="nucleotide sequence ID" value="NZ_BLLB01000002.1"/>
</dbReference>
<evidence type="ECO:0000256" key="1">
    <source>
        <dbReference type="ARBA" id="ARBA00022801"/>
    </source>
</evidence>